<evidence type="ECO:0000313" key="1">
    <source>
        <dbReference type="EMBL" id="HJG86787.1"/>
    </source>
</evidence>
<dbReference type="EMBL" id="DYUC01000069">
    <property type="protein sequence ID" value="HJG86787.1"/>
    <property type="molecule type" value="Genomic_DNA"/>
</dbReference>
<reference evidence="1" key="1">
    <citation type="journal article" date="2021" name="PeerJ">
        <title>Extensive microbial diversity within the chicken gut microbiome revealed by metagenomics and culture.</title>
        <authorList>
            <person name="Gilroy R."/>
            <person name="Ravi A."/>
            <person name="Getino M."/>
            <person name="Pursley I."/>
            <person name="Horton D.L."/>
            <person name="Alikhan N.F."/>
            <person name="Baker D."/>
            <person name="Gharbi K."/>
            <person name="Hall N."/>
            <person name="Watson M."/>
            <person name="Adriaenssens E.M."/>
            <person name="Foster-Nyarko E."/>
            <person name="Jarju S."/>
            <person name="Secka A."/>
            <person name="Antonio M."/>
            <person name="Oren A."/>
            <person name="Chaudhuri R.R."/>
            <person name="La Ragione R."/>
            <person name="Hildebrand F."/>
            <person name="Pallen M.J."/>
        </authorList>
    </citation>
    <scope>NUCLEOTIDE SEQUENCE</scope>
    <source>
        <strain evidence="1">CHK179-5677</strain>
    </source>
</reference>
<dbReference type="RefSeq" id="WP_295368902.1">
    <property type="nucleotide sequence ID" value="NZ_DYUC01000069.1"/>
</dbReference>
<sequence>MAVCTLILCLFFLSKRPFSSSAVSVEEFIDSRNGDLGVESIIALTTLNDEFDLVFLYNTDDKVSANLLVKGEDGTYTGFDMTTSYYLDQVNRITGSSSLSYLPENTLYWGIAQSPDWVINHPDSHQIVVDNLVLGYYFHDKSPDEEILDLEFVYNGD</sequence>
<accession>A0A921MM60</accession>
<protein>
    <submittedName>
        <fullName evidence="1">Uncharacterized protein</fullName>
    </submittedName>
</protein>
<gene>
    <name evidence="1" type="ORF">K8V01_07190</name>
</gene>
<evidence type="ECO:0000313" key="2">
    <source>
        <dbReference type="Proteomes" id="UP000760668"/>
    </source>
</evidence>
<reference evidence="1" key="2">
    <citation type="submission" date="2021-09" db="EMBL/GenBank/DDBJ databases">
        <authorList>
            <person name="Gilroy R."/>
        </authorList>
    </citation>
    <scope>NUCLEOTIDE SEQUENCE</scope>
    <source>
        <strain evidence="1">CHK179-5677</strain>
    </source>
</reference>
<proteinExistence type="predicted"/>
<comment type="caution">
    <text evidence="1">The sequence shown here is derived from an EMBL/GenBank/DDBJ whole genome shotgun (WGS) entry which is preliminary data.</text>
</comment>
<dbReference type="Proteomes" id="UP000760668">
    <property type="component" value="Unassembled WGS sequence"/>
</dbReference>
<dbReference type="AlphaFoldDB" id="A0A921MM60"/>
<name>A0A921MM60_9FIRM</name>
<organism evidence="1 2">
    <name type="scientific">Pseudoflavonifractor capillosus</name>
    <dbReference type="NCBI Taxonomy" id="106588"/>
    <lineage>
        <taxon>Bacteria</taxon>
        <taxon>Bacillati</taxon>
        <taxon>Bacillota</taxon>
        <taxon>Clostridia</taxon>
        <taxon>Eubacteriales</taxon>
        <taxon>Oscillospiraceae</taxon>
        <taxon>Pseudoflavonifractor</taxon>
    </lineage>
</organism>